<keyword evidence="2" id="KW-1185">Reference proteome</keyword>
<dbReference type="Proteomes" id="UP000789366">
    <property type="component" value="Unassembled WGS sequence"/>
</dbReference>
<accession>A0ACA9LMD3</accession>
<gene>
    <name evidence="1" type="ORF">SPELUC_LOCUS4522</name>
</gene>
<comment type="caution">
    <text evidence="1">The sequence shown here is derived from an EMBL/GenBank/DDBJ whole genome shotgun (WGS) entry which is preliminary data.</text>
</comment>
<dbReference type="EMBL" id="CAJVPW010004079">
    <property type="protein sequence ID" value="CAG8534615.1"/>
    <property type="molecule type" value="Genomic_DNA"/>
</dbReference>
<evidence type="ECO:0000313" key="2">
    <source>
        <dbReference type="Proteomes" id="UP000789366"/>
    </source>
</evidence>
<organism evidence="1 2">
    <name type="scientific">Cetraspora pellucida</name>
    <dbReference type="NCBI Taxonomy" id="1433469"/>
    <lineage>
        <taxon>Eukaryota</taxon>
        <taxon>Fungi</taxon>
        <taxon>Fungi incertae sedis</taxon>
        <taxon>Mucoromycota</taxon>
        <taxon>Glomeromycotina</taxon>
        <taxon>Glomeromycetes</taxon>
        <taxon>Diversisporales</taxon>
        <taxon>Gigasporaceae</taxon>
        <taxon>Cetraspora</taxon>
    </lineage>
</organism>
<name>A0ACA9LMD3_9GLOM</name>
<evidence type="ECO:0000313" key="1">
    <source>
        <dbReference type="EMBL" id="CAG8534615.1"/>
    </source>
</evidence>
<feature type="non-terminal residue" evidence="1">
    <location>
        <position position="1"/>
    </location>
</feature>
<reference evidence="1" key="1">
    <citation type="submission" date="2021-06" db="EMBL/GenBank/DDBJ databases">
        <authorList>
            <person name="Kallberg Y."/>
            <person name="Tangrot J."/>
            <person name="Rosling A."/>
        </authorList>
    </citation>
    <scope>NUCLEOTIDE SEQUENCE</scope>
    <source>
        <strain evidence="1">28 12/20/2015</strain>
    </source>
</reference>
<proteinExistence type="predicted"/>
<protein>
    <submittedName>
        <fullName evidence="1">16347_t:CDS:1</fullName>
    </submittedName>
</protein>
<sequence length="59" mass="6834">VDILKHVILRKDDKNIISYLFDPISADLPEQIADLEFKGKEVFSDFLLKQIETKENNSV</sequence>